<evidence type="ECO:0000256" key="9">
    <source>
        <dbReference type="ARBA" id="ARBA00022723"/>
    </source>
</evidence>
<keyword evidence="16 23" id="KW-0482">Metalloprotease</keyword>
<dbReference type="Gene3D" id="1.10.8.60">
    <property type="match status" value="1"/>
</dbReference>
<keyword evidence="11" id="KW-0378">Hydrolase</keyword>
<keyword evidence="6" id="KW-0934">Plastid</keyword>
<dbReference type="SUPFAM" id="SSF52540">
    <property type="entry name" value="P-loop containing nucleoside triphosphate hydrolases"/>
    <property type="match status" value="1"/>
</dbReference>
<dbReference type="FunFam" id="1.20.58.760:FF:000035">
    <property type="entry name" value="ATP-dependent zinc metalloprotease FTSH 6 chloroplastic"/>
    <property type="match status" value="1"/>
</dbReference>
<dbReference type="InterPro" id="IPR003593">
    <property type="entry name" value="AAA+_ATPase"/>
</dbReference>
<evidence type="ECO:0000256" key="13">
    <source>
        <dbReference type="ARBA" id="ARBA00022840"/>
    </source>
</evidence>
<keyword evidence="13 20" id="KW-0067">ATP-binding</keyword>
<dbReference type="RefSeq" id="XP_010939484.1">
    <property type="nucleotide sequence ID" value="XM_010941182.3"/>
</dbReference>
<evidence type="ECO:0000256" key="20">
    <source>
        <dbReference type="RuleBase" id="RU003651"/>
    </source>
</evidence>
<comment type="function">
    <text evidence="2">Probable ATP-dependent zinc metallopeptidase.</text>
</comment>
<evidence type="ECO:0000256" key="12">
    <source>
        <dbReference type="ARBA" id="ARBA00022833"/>
    </source>
</evidence>
<dbReference type="PANTHER" id="PTHR23076:SF118">
    <property type="entry name" value="ATP-DEPENDENT ZINC METALLOPROTEASE FTSH 6, CHLOROPLASTIC"/>
    <property type="match status" value="1"/>
</dbReference>
<comment type="similarity">
    <text evidence="20">Belongs to the AAA ATPase family.</text>
</comment>
<dbReference type="SUPFAM" id="SSF140990">
    <property type="entry name" value="FtsH protease domain-like"/>
    <property type="match status" value="1"/>
</dbReference>
<keyword evidence="8" id="KW-0812">Transmembrane</keyword>
<evidence type="ECO:0000256" key="11">
    <source>
        <dbReference type="ARBA" id="ARBA00022801"/>
    </source>
</evidence>
<dbReference type="Pfam" id="PF01434">
    <property type="entry name" value="Peptidase_M41"/>
    <property type="match status" value="1"/>
</dbReference>
<keyword evidence="15" id="KW-1133">Transmembrane helix</keyword>
<dbReference type="InterPro" id="IPR000642">
    <property type="entry name" value="Peptidase_M41"/>
</dbReference>
<evidence type="ECO:0000256" key="19">
    <source>
        <dbReference type="ARBA" id="ARBA00060455"/>
    </source>
</evidence>
<keyword evidence="7" id="KW-0645">Protease</keyword>
<dbReference type="GO" id="GO:0009535">
    <property type="term" value="C:chloroplast thylakoid membrane"/>
    <property type="evidence" value="ECO:0007669"/>
    <property type="project" value="UniProtKB-SubCell"/>
</dbReference>
<dbReference type="GO" id="GO:0006508">
    <property type="term" value="P:proteolysis"/>
    <property type="evidence" value="ECO:0007669"/>
    <property type="project" value="UniProtKB-KW"/>
</dbReference>
<comment type="similarity">
    <text evidence="3">In the C-terminal section; belongs to the peptidase M41 family.</text>
</comment>
<dbReference type="GO" id="GO:0004176">
    <property type="term" value="F:ATP-dependent peptidase activity"/>
    <property type="evidence" value="ECO:0007669"/>
    <property type="project" value="InterPro"/>
</dbReference>
<evidence type="ECO:0000256" key="17">
    <source>
        <dbReference type="ARBA" id="ARBA00023078"/>
    </source>
</evidence>
<dbReference type="FunFam" id="3.40.50.300:FF:000001">
    <property type="entry name" value="ATP-dependent zinc metalloprotease FtsH"/>
    <property type="match status" value="1"/>
</dbReference>
<dbReference type="PANTHER" id="PTHR23076">
    <property type="entry name" value="METALLOPROTEASE M41 FTSH"/>
    <property type="match status" value="1"/>
</dbReference>
<dbReference type="PROSITE" id="PS00674">
    <property type="entry name" value="AAA"/>
    <property type="match status" value="1"/>
</dbReference>
<keyword evidence="14" id="KW-0809">Transit peptide</keyword>
<evidence type="ECO:0000256" key="3">
    <source>
        <dbReference type="ARBA" id="ARBA00010044"/>
    </source>
</evidence>
<dbReference type="FunFam" id="1.10.8.60:FF:000001">
    <property type="entry name" value="ATP-dependent zinc metalloprotease FtsH"/>
    <property type="match status" value="1"/>
</dbReference>
<dbReference type="InterPro" id="IPR003960">
    <property type="entry name" value="ATPase_AAA_CS"/>
</dbReference>
<dbReference type="Pfam" id="PF17862">
    <property type="entry name" value="AAA_lid_3"/>
    <property type="match status" value="1"/>
</dbReference>
<dbReference type="InterPro" id="IPR027417">
    <property type="entry name" value="P-loop_NTPase"/>
</dbReference>
<evidence type="ECO:0000256" key="7">
    <source>
        <dbReference type="ARBA" id="ARBA00022670"/>
    </source>
</evidence>
<dbReference type="OrthoDB" id="1413014at2759"/>
<comment type="similarity">
    <text evidence="4">In the N-terminal section; belongs to the AAA ATPase family.</text>
</comment>
<dbReference type="InParanoid" id="A0A6I9S9Q3"/>
<dbReference type="InterPro" id="IPR037219">
    <property type="entry name" value="Peptidase_M41-like"/>
</dbReference>
<keyword evidence="9" id="KW-0479">Metal-binding</keyword>
<dbReference type="GO" id="GO:0005524">
    <property type="term" value="F:ATP binding"/>
    <property type="evidence" value="ECO:0007669"/>
    <property type="project" value="UniProtKB-KW"/>
</dbReference>
<evidence type="ECO:0000256" key="2">
    <source>
        <dbReference type="ARBA" id="ARBA00003497"/>
    </source>
</evidence>
<comment type="cofactor">
    <cofactor evidence="1">
        <name>Zn(2+)</name>
        <dbReference type="ChEBI" id="CHEBI:29105"/>
    </cofactor>
</comment>
<evidence type="ECO:0000256" key="6">
    <source>
        <dbReference type="ARBA" id="ARBA00022640"/>
    </source>
</evidence>
<keyword evidence="12" id="KW-0862">Zinc</keyword>
<dbReference type="NCBIfam" id="TIGR01241">
    <property type="entry name" value="FtsH_fam"/>
    <property type="match status" value="1"/>
</dbReference>
<evidence type="ECO:0000256" key="10">
    <source>
        <dbReference type="ARBA" id="ARBA00022741"/>
    </source>
</evidence>
<evidence type="ECO:0000259" key="21">
    <source>
        <dbReference type="SMART" id="SM00382"/>
    </source>
</evidence>
<sequence length="676" mass="73065">MPPALSLTTAHLPICKSQEISKENNIKTPLRGENPNQRTLLDVNLRRRKLLKSAGLGLIGTGFGAVRPTKAEPESPQASTSSRMSYSRFLQYLNEGAVKKVDLFEKGTVAIAEISNPALNRIQRVKVELPGLPKELLRKLKEKDVDFAAHPVEPNVGLAILDFLVNWGFPLLLLGSLFLRTSSANTPGGPNLPFGLGRSKAKFQMEPNTGITFDDVAGVDEAEQDFKEIVEFLKSPEKFAAVGARIPKGVLLVGPPGTGKTLLAKAIAGEAGVPFFSLSGSEFIEMFVGVGASRVRDLFNKATANSPCLVFIDEIDAVGRQRGTGIGGGNDEREQTLNQLLTEMDGFSGDSGVIVIAATNRPEILDSALLRPGRFDRQVTVGLPDVRGREEILKVHSSNKKLDKDVSLSVIAMRTPGFSGADLANLMNEAAILAGRRGKDKITVKEIDDSIDRIVAGMEGTKMTDGKSKMLVAYHEIGHAICATLTPGHDPVQKVTLIPRGQARGLTWFLPADDPTLISKQQIFARIVGGLGGRAAEEVIFGESEVTTGAAGDLQQITQIARQMVTMFGMSEIGPWALTDPAVQSSDVVLRMLARNSMSEKLAEDIDKSVKAIIDKAYEIAKTHIRNNRAAMDQLVEVLLEKETLTGDEFRAILSEFTDDEVDRSERQPATELVAA</sequence>
<organism evidence="22 23">
    <name type="scientific">Elaeis guineensis var. tenera</name>
    <name type="common">Oil palm</name>
    <dbReference type="NCBI Taxonomy" id="51953"/>
    <lineage>
        <taxon>Eukaryota</taxon>
        <taxon>Viridiplantae</taxon>
        <taxon>Streptophyta</taxon>
        <taxon>Embryophyta</taxon>
        <taxon>Tracheophyta</taxon>
        <taxon>Spermatophyta</taxon>
        <taxon>Magnoliopsida</taxon>
        <taxon>Liliopsida</taxon>
        <taxon>Arecaceae</taxon>
        <taxon>Arecoideae</taxon>
        <taxon>Cocoseae</taxon>
        <taxon>Elaeidinae</taxon>
        <taxon>Elaeis</taxon>
    </lineage>
</organism>
<dbReference type="AlphaFoldDB" id="A0A6I9S9Q3"/>
<dbReference type="CDD" id="cd19501">
    <property type="entry name" value="RecA-like_FtsH"/>
    <property type="match status" value="1"/>
</dbReference>
<dbReference type="Proteomes" id="UP000504607">
    <property type="component" value="Chromosome 15"/>
</dbReference>
<dbReference type="Pfam" id="PF06480">
    <property type="entry name" value="FtsH_ext"/>
    <property type="match status" value="1"/>
</dbReference>
<dbReference type="InterPro" id="IPR003959">
    <property type="entry name" value="ATPase_AAA_core"/>
</dbReference>
<dbReference type="Gene3D" id="3.30.720.210">
    <property type="match status" value="1"/>
</dbReference>
<evidence type="ECO:0000256" key="16">
    <source>
        <dbReference type="ARBA" id="ARBA00023049"/>
    </source>
</evidence>
<keyword evidence="5" id="KW-0150">Chloroplast</keyword>
<reference evidence="23" key="1">
    <citation type="submission" date="2025-08" db="UniProtKB">
        <authorList>
            <consortium name="RefSeq"/>
        </authorList>
    </citation>
    <scope>IDENTIFICATION</scope>
</reference>
<evidence type="ECO:0000256" key="18">
    <source>
        <dbReference type="ARBA" id="ARBA00023136"/>
    </source>
</evidence>
<dbReference type="InterPro" id="IPR011546">
    <property type="entry name" value="Pept_M41_FtsH_extracell"/>
</dbReference>
<gene>
    <name evidence="23" type="primary">LOC105058308</name>
</gene>
<dbReference type="GO" id="GO:0008270">
    <property type="term" value="F:zinc ion binding"/>
    <property type="evidence" value="ECO:0007669"/>
    <property type="project" value="InterPro"/>
</dbReference>
<keyword evidence="17" id="KW-0793">Thylakoid</keyword>
<keyword evidence="10 20" id="KW-0547">Nucleotide-binding</keyword>
<dbReference type="Pfam" id="PF00004">
    <property type="entry name" value="AAA"/>
    <property type="match status" value="1"/>
</dbReference>
<comment type="subcellular location">
    <subcellularLocation>
        <location evidence="19">Plastid</location>
        <location evidence="19">Chloroplast thylakoid membrane</location>
        <topology evidence="19">Single-pass membrane protein</topology>
        <orientation evidence="19">Stromal side</orientation>
    </subcellularLocation>
</comment>
<proteinExistence type="inferred from homology"/>
<dbReference type="Gene3D" id="3.40.50.300">
    <property type="entry name" value="P-loop containing nucleotide triphosphate hydrolases"/>
    <property type="match status" value="1"/>
</dbReference>
<feature type="domain" description="AAA+ ATPase" evidence="21">
    <location>
        <begin position="246"/>
        <end position="385"/>
    </location>
</feature>
<dbReference type="Gene3D" id="1.20.58.760">
    <property type="entry name" value="Peptidase M41"/>
    <property type="match status" value="1"/>
</dbReference>
<evidence type="ECO:0000313" key="22">
    <source>
        <dbReference type="Proteomes" id="UP000504607"/>
    </source>
</evidence>
<dbReference type="HAMAP" id="MF_01458">
    <property type="entry name" value="FtsH"/>
    <property type="match status" value="1"/>
</dbReference>
<accession>A0A6I9S9Q3</accession>
<evidence type="ECO:0000256" key="14">
    <source>
        <dbReference type="ARBA" id="ARBA00022946"/>
    </source>
</evidence>
<evidence type="ECO:0000256" key="4">
    <source>
        <dbReference type="ARBA" id="ARBA00010550"/>
    </source>
</evidence>
<evidence type="ECO:0000256" key="15">
    <source>
        <dbReference type="ARBA" id="ARBA00022989"/>
    </source>
</evidence>
<protein>
    <submittedName>
        <fullName evidence="23">ATP-dependent zinc metalloprotease FTSH 6, chloroplastic</fullName>
    </submittedName>
</protein>
<evidence type="ECO:0000256" key="1">
    <source>
        <dbReference type="ARBA" id="ARBA00001947"/>
    </source>
</evidence>
<evidence type="ECO:0000313" key="23">
    <source>
        <dbReference type="RefSeq" id="XP_010939484.1"/>
    </source>
</evidence>
<dbReference type="GO" id="GO:0016887">
    <property type="term" value="F:ATP hydrolysis activity"/>
    <property type="evidence" value="ECO:0007669"/>
    <property type="project" value="InterPro"/>
</dbReference>
<dbReference type="GO" id="GO:0004222">
    <property type="term" value="F:metalloendopeptidase activity"/>
    <property type="evidence" value="ECO:0007669"/>
    <property type="project" value="InterPro"/>
</dbReference>
<dbReference type="SMART" id="SM00382">
    <property type="entry name" value="AAA"/>
    <property type="match status" value="1"/>
</dbReference>
<dbReference type="InterPro" id="IPR005936">
    <property type="entry name" value="FtsH"/>
</dbReference>
<dbReference type="GO" id="GO:0010304">
    <property type="term" value="P:PSII associated light-harvesting complex II catabolic process"/>
    <property type="evidence" value="ECO:0007669"/>
    <property type="project" value="UniProtKB-ARBA"/>
</dbReference>
<dbReference type="FunFam" id="3.30.720.210:FF:000002">
    <property type="entry name" value="ATP-dependent zinc metalloprotease FTSH chloroplastic"/>
    <property type="match status" value="1"/>
</dbReference>
<evidence type="ECO:0000256" key="5">
    <source>
        <dbReference type="ARBA" id="ARBA00022528"/>
    </source>
</evidence>
<dbReference type="InterPro" id="IPR041569">
    <property type="entry name" value="AAA_lid_3"/>
</dbReference>
<keyword evidence="18" id="KW-0472">Membrane</keyword>
<name>A0A6I9S9Q3_ELAGV</name>
<keyword evidence="22" id="KW-1185">Reference proteome</keyword>
<evidence type="ECO:0000256" key="8">
    <source>
        <dbReference type="ARBA" id="ARBA00022692"/>
    </source>
</evidence>